<sequence>MQLQADLGMHHNDGMRGQDNHTNMAVAYNHAQQLDAAGLDAMGAAALEMHPVHALDQHAQVVISHATQAAMDHVTALEHAQAAIQQAQAALEHVQAIGLKHHAHLVDEAALSASAIVAHLDQQKLLDAQHAHLA</sequence>
<evidence type="ECO:0000313" key="1">
    <source>
        <dbReference type="EMBL" id="GLI67520.1"/>
    </source>
</evidence>
<feature type="non-terminal residue" evidence="1">
    <location>
        <position position="134"/>
    </location>
</feature>
<name>A0ABQ5SD89_9CHLO</name>
<evidence type="ECO:0000313" key="2">
    <source>
        <dbReference type="Proteomes" id="UP001165090"/>
    </source>
</evidence>
<proteinExistence type="predicted"/>
<protein>
    <submittedName>
        <fullName evidence="1">Uncharacterized protein</fullName>
    </submittedName>
</protein>
<comment type="caution">
    <text evidence="1">The sequence shown here is derived from an EMBL/GenBank/DDBJ whole genome shotgun (WGS) entry which is preliminary data.</text>
</comment>
<accession>A0ABQ5SD89</accession>
<dbReference type="EMBL" id="BSDZ01000078">
    <property type="protein sequence ID" value="GLI67520.1"/>
    <property type="molecule type" value="Genomic_DNA"/>
</dbReference>
<reference evidence="1 2" key="1">
    <citation type="journal article" date="2023" name="IScience">
        <title>Expanded male sex-determining region conserved during the evolution of homothallism in the green alga Volvox.</title>
        <authorList>
            <person name="Yamamoto K."/>
            <person name="Matsuzaki R."/>
            <person name="Mahakham W."/>
            <person name="Heman W."/>
            <person name="Sekimoto H."/>
            <person name="Kawachi M."/>
            <person name="Minakuchi Y."/>
            <person name="Toyoda A."/>
            <person name="Nozaki H."/>
        </authorList>
    </citation>
    <scope>NUCLEOTIDE SEQUENCE [LARGE SCALE GENOMIC DNA]</scope>
    <source>
        <strain evidence="1 2">NIES-4468</strain>
    </source>
</reference>
<organism evidence="1 2">
    <name type="scientific">Volvox africanus</name>
    <dbReference type="NCBI Taxonomy" id="51714"/>
    <lineage>
        <taxon>Eukaryota</taxon>
        <taxon>Viridiplantae</taxon>
        <taxon>Chlorophyta</taxon>
        <taxon>core chlorophytes</taxon>
        <taxon>Chlorophyceae</taxon>
        <taxon>CS clade</taxon>
        <taxon>Chlamydomonadales</taxon>
        <taxon>Volvocaceae</taxon>
        <taxon>Volvox</taxon>
    </lineage>
</organism>
<keyword evidence="2" id="KW-1185">Reference proteome</keyword>
<gene>
    <name evidence="1" type="ORF">VaNZ11_011733</name>
</gene>
<dbReference type="Proteomes" id="UP001165090">
    <property type="component" value="Unassembled WGS sequence"/>
</dbReference>